<dbReference type="InterPro" id="IPR040690">
    <property type="entry name" value="FtsX_ECD"/>
</dbReference>
<reference evidence="14 15" key="1">
    <citation type="journal article" date="2016" name="Nat. Commun.">
        <title>Thousands of microbial genomes shed light on interconnected biogeochemical processes in an aquifer system.</title>
        <authorList>
            <person name="Anantharaman K."/>
            <person name="Brown C.T."/>
            <person name="Hug L.A."/>
            <person name="Sharon I."/>
            <person name="Castelle C.J."/>
            <person name="Probst A.J."/>
            <person name="Thomas B.C."/>
            <person name="Singh A."/>
            <person name="Wilkins M.J."/>
            <person name="Karaoz U."/>
            <person name="Brodie E.L."/>
            <person name="Williams K.H."/>
            <person name="Hubbard S.S."/>
            <person name="Banfield J.F."/>
        </authorList>
    </citation>
    <scope>NUCLEOTIDE SEQUENCE [LARGE SCALE GENOMIC DNA]</scope>
</reference>
<evidence type="ECO:0000256" key="1">
    <source>
        <dbReference type="ARBA" id="ARBA00004651"/>
    </source>
</evidence>
<organism evidence="14 15">
    <name type="scientific">Candidatus Kaiserbacteria bacterium RIFCSPHIGHO2_02_FULL_54_22</name>
    <dbReference type="NCBI Taxonomy" id="1798495"/>
    <lineage>
        <taxon>Bacteria</taxon>
        <taxon>Candidatus Kaiseribacteriota</taxon>
    </lineage>
</organism>
<evidence type="ECO:0000256" key="5">
    <source>
        <dbReference type="ARBA" id="ARBA00022618"/>
    </source>
</evidence>
<dbReference type="InterPro" id="IPR004513">
    <property type="entry name" value="FtsX"/>
</dbReference>
<comment type="caution">
    <text evidence="14">The sequence shown here is derived from an EMBL/GenBank/DDBJ whole genome shotgun (WGS) entry which is preliminary data.</text>
</comment>
<feature type="domain" description="ABC3 transporter permease C-terminal" evidence="12">
    <location>
        <begin position="192"/>
        <end position="312"/>
    </location>
</feature>
<evidence type="ECO:0000313" key="15">
    <source>
        <dbReference type="Proteomes" id="UP000178532"/>
    </source>
</evidence>
<dbReference type="AlphaFoldDB" id="A0A1F6DM70"/>
<dbReference type="GO" id="GO:0051301">
    <property type="term" value="P:cell division"/>
    <property type="evidence" value="ECO:0007669"/>
    <property type="project" value="UniProtKB-KW"/>
</dbReference>
<dbReference type="PANTHER" id="PTHR47755">
    <property type="entry name" value="CELL DIVISION PROTEIN FTSX"/>
    <property type="match status" value="1"/>
</dbReference>
<evidence type="ECO:0000256" key="9">
    <source>
        <dbReference type="ARBA" id="ARBA00023306"/>
    </source>
</evidence>
<dbReference type="PANTHER" id="PTHR47755:SF1">
    <property type="entry name" value="CELL DIVISION PROTEIN FTSX"/>
    <property type="match status" value="1"/>
</dbReference>
<evidence type="ECO:0000256" key="4">
    <source>
        <dbReference type="ARBA" id="ARBA00022475"/>
    </source>
</evidence>
<evidence type="ECO:0000259" key="12">
    <source>
        <dbReference type="Pfam" id="PF02687"/>
    </source>
</evidence>
<dbReference type="EMBL" id="MFLI01000006">
    <property type="protein sequence ID" value="OGG62551.1"/>
    <property type="molecule type" value="Genomic_DNA"/>
</dbReference>
<proteinExistence type="inferred from homology"/>
<dbReference type="GO" id="GO:0005886">
    <property type="term" value="C:plasma membrane"/>
    <property type="evidence" value="ECO:0007669"/>
    <property type="project" value="UniProtKB-SubCell"/>
</dbReference>
<feature type="transmembrane region" description="Helical" evidence="11">
    <location>
        <begin position="279"/>
        <end position="307"/>
    </location>
</feature>
<evidence type="ECO:0000256" key="8">
    <source>
        <dbReference type="ARBA" id="ARBA00023136"/>
    </source>
</evidence>
<keyword evidence="6 11" id="KW-0812">Transmembrane</keyword>
<accession>A0A1F6DM70</accession>
<keyword evidence="8 10" id="KW-0472">Membrane</keyword>
<feature type="domain" description="FtsX extracellular" evidence="13">
    <location>
        <begin position="59"/>
        <end position="149"/>
    </location>
</feature>
<evidence type="ECO:0000256" key="3">
    <source>
        <dbReference type="ARBA" id="ARBA00021907"/>
    </source>
</evidence>
<sequence length="313" mass="33423">MTEMLIKRVLVTGWKNFARGGAVSAATVLIMTVTLAIIGSLIFLSALLSFTLDTIKNKVDVSVYFVTTASEVEILVVKDQLEKLPQVSSVSYTSSADALTAFRERHANDQLTLQALDELGGNPLDASLAIRAKNPSEYESIVNYLEALPALSAGLPGQGGTSIVDRINYAQNKEVIDRLSLAIQATRTIGFAVVILFAIASILIAFATIRLAIYTAKDEIGVMRLVGASNSYVQGPFIITGIITGISAAIIVLVLLWPATLYTGAKTSDWFGGFNIASYYIDNFAFIAGVLMCSGIVLGAVASVLAIRRYLKA</sequence>
<keyword evidence="7 11" id="KW-1133">Transmembrane helix</keyword>
<evidence type="ECO:0000256" key="10">
    <source>
        <dbReference type="PIRNR" id="PIRNR003097"/>
    </source>
</evidence>
<evidence type="ECO:0000256" key="11">
    <source>
        <dbReference type="SAM" id="Phobius"/>
    </source>
</evidence>
<feature type="transmembrane region" description="Helical" evidence="11">
    <location>
        <begin position="21"/>
        <end position="48"/>
    </location>
</feature>
<evidence type="ECO:0000313" key="14">
    <source>
        <dbReference type="EMBL" id="OGG62551.1"/>
    </source>
</evidence>
<dbReference type="InterPro" id="IPR003838">
    <property type="entry name" value="ABC3_permease_C"/>
</dbReference>
<evidence type="ECO:0000256" key="2">
    <source>
        <dbReference type="ARBA" id="ARBA00007379"/>
    </source>
</evidence>
<dbReference type="Pfam" id="PF18075">
    <property type="entry name" value="FtsX_ECD"/>
    <property type="match status" value="1"/>
</dbReference>
<dbReference type="PIRSF" id="PIRSF003097">
    <property type="entry name" value="FtsX"/>
    <property type="match status" value="1"/>
</dbReference>
<comment type="similarity">
    <text evidence="2 10">Belongs to the ABC-4 integral membrane protein family. FtsX subfamily.</text>
</comment>
<keyword evidence="9 10" id="KW-0131">Cell cycle</keyword>
<dbReference type="Gene3D" id="3.30.70.3040">
    <property type="match status" value="1"/>
</dbReference>
<feature type="transmembrane region" description="Helical" evidence="11">
    <location>
        <begin position="189"/>
        <end position="216"/>
    </location>
</feature>
<name>A0A1F6DM70_9BACT</name>
<evidence type="ECO:0000256" key="6">
    <source>
        <dbReference type="ARBA" id="ARBA00022692"/>
    </source>
</evidence>
<evidence type="ECO:0000259" key="13">
    <source>
        <dbReference type="Pfam" id="PF18075"/>
    </source>
</evidence>
<comment type="subcellular location">
    <subcellularLocation>
        <location evidence="1">Cell membrane</location>
        <topology evidence="1">Multi-pass membrane protein</topology>
    </subcellularLocation>
</comment>
<protein>
    <recommendedName>
        <fullName evidence="3 10">Cell division protein FtsX</fullName>
    </recommendedName>
</protein>
<dbReference type="Pfam" id="PF02687">
    <property type="entry name" value="FtsX"/>
    <property type="match status" value="1"/>
</dbReference>
<keyword evidence="5 10" id="KW-0132">Cell division</keyword>
<dbReference type="STRING" id="1798495.A3C19_01030"/>
<keyword evidence="4 10" id="KW-1003">Cell membrane</keyword>
<feature type="transmembrane region" description="Helical" evidence="11">
    <location>
        <begin position="237"/>
        <end position="259"/>
    </location>
</feature>
<gene>
    <name evidence="14" type="ORF">A3C19_01030</name>
</gene>
<dbReference type="Proteomes" id="UP000178532">
    <property type="component" value="Unassembled WGS sequence"/>
</dbReference>
<evidence type="ECO:0000256" key="7">
    <source>
        <dbReference type="ARBA" id="ARBA00022989"/>
    </source>
</evidence>